<dbReference type="OrthoDB" id="4152607at2759"/>
<dbReference type="RefSeq" id="XP_031017779.1">
    <property type="nucleotide sequence ID" value="XM_031158079.1"/>
</dbReference>
<name>A0A366S2W3_9HYPO</name>
<comment type="caution">
    <text evidence="2">The sequence shown here is derived from an EMBL/GenBank/DDBJ whole genome shotgun (WGS) entry which is preliminary data.</text>
</comment>
<dbReference type="Proteomes" id="UP000253153">
    <property type="component" value="Unassembled WGS sequence"/>
</dbReference>
<keyword evidence="3" id="KW-1185">Reference proteome</keyword>
<dbReference type="GeneID" id="41993375"/>
<organism evidence="2 3">
    <name type="scientific">Fusarium coffeatum</name>
    <dbReference type="NCBI Taxonomy" id="231269"/>
    <lineage>
        <taxon>Eukaryota</taxon>
        <taxon>Fungi</taxon>
        <taxon>Dikarya</taxon>
        <taxon>Ascomycota</taxon>
        <taxon>Pezizomycotina</taxon>
        <taxon>Sordariomycetes</taxon>
        <taxon>Hypocreomycetidae</taxon>
        <taxon>Hypocreales</taxon>
        <taxon>Nectriaceae</taxon>
        <taxon>Fusarium</taxon>
        <taxon>Fusarium incarnatum-equiseti species complex</taxon>
    </lineage>
</organism>
<evidence type="ECO:0000313" key="3">
    <source>
        <dbReference type="Proteomes" id="UP000253153"/>
    </source>
</evidence>
<proteinExistence type="predicted"/>
<dbReference type="AlphaFoldDB" id="A0A366S2W3"/>
<gene>
    <name evidence="2" type="ORF">FIESC28_03930</name>
</gene>
<reference evidence="2 3" key="1">
    <citation type="submission" date="2018-06" db="EMBL/GenBank/DDBJ databases">
        <title>Fusarium incarnatum-equiseti species complex species 28.</title>
        <authorList>
            <person name="Gardiner D.M."/>
        </authorList>
    </citation>
    <scope>NUCLEOTIDE SEQUENCE [LARGE SCALE GENOMIC DNA]</scope>
    <source>
        <strain evidence="2 3">FIESC_28</strain>
    </source>
</reference>
<evidence type="ECO:0000256" key="1">
    <source>
        <dbReference type="SAM" id="MobiDB-lite"/>
    </source>
</evidence>
<sequence length="295" mass="33514">MEPPIPKINILFGNTKQPPTDEEKELASKKLHSHLIGPTLDDETDKAEILRHDNLSGEDVAICAVDTTQFPKGQFVRDMDLLEYFSRGNLTAEEDAFSKLRRSSVRDNNGEYLSQGMLQVEGRSCTVSLKALKEAGLWDLYPEFNINVATLDAPVRSECEKWVNLMRGFWGEQSAPPKKDIELARNIATSCFEPFSQTDIALLLLAFHNRELANEGKAPIWNFTMHKSLLYWCERTGSTSSLTEEPMEVSRWWDLTCRLQKLRAADSLDDLFVLKLHDGSSEAERPLPQDDRILL</sequence>
<accession>A0A366S2W3</accession>
<dbReference type="EMBL" id="QKXC01000079">
    <property type="protein sequence ID" value="RBR23188.1"/>
    <property type="molecule type" value="Genomic_DNA"/>
</dbReference>
<evidence type="ECO:0000313" key="2">
    <source>
        <dbReference type="EMBL" id="RBR23188.1"/>
    </source>
</evidence>
<feature type="region of interest" description="Disordered" evidence="1">
    <location>
        <begin position="1"/>
        <end position="21"/>
    </location>
</feature>
<protein>
    <submittedName>
        <fullName evidence="2">Uncharacterized protein</fullName>
    </submittedName>
</protein>